<feature type="transmembrane region" description="Helical" evidence="1">
    <location>
        <begin position="48"/>
        <end position="74"/>
    </location>
</feature>
<dbReference type="RefSeq" id="WP_230754355.1">
    <property type="nucleotide sequence ID" value="NZ_JAINWA010000001.1"/>
</dbReference>
<feature type="transmembrane region" description="Helical" evidence="1">
    <location>
        <begin position="86"/>
        <end position="110"/>
    </location>
</feature>
<dbReference type="Pfam" id="PF02405">
    <property type="entry name" value="MlaE"/>
    <property type="match status" value="1"/>
</dbReference>
<evidence type="ECO:0000313" key="2">
    <source>
        <dbReference type="EMBL" id="MCD1654279.1"/>
    </source>
</evidence>
<dbReference type="Proteomes" id="UP001198163">
    <property type="component" value="Unassembled WGS sequence"/>
</dbReference>
<dbReference type="InterPro" id="IPR030802">
    <property type="entry name" value="Permease_MalE"/>
</dbReference>
<keyword evidence="1" id="KW-0472">Membrane</keyword>
<dbReference type="AlphaFoldDB" id="A0AAE3EGJ0"/>
<dbReference type="GO" id="GO:0005548">
    <property type="term" value="F:phospholipid transporter activity"/>
    <property type="evidence" value="ECO:0007669"/>
    <property type="project" value="TreeGrafter"/>
</dbReference>
<keyword evidence="3" id="KW-1185">Reference proteome</keyword>
<keyword evidence="1" id="KW-1133">Transmembrane helix</keyword>
<comment type="caution">
    <text evidence="2">The sequence shown here is derived from an EMBL/GenBank/DDBJ whole genome shotgun (WGS) entry which is preliminary data.</text>
</comment>
<keyword evidence="1" id="KW-0812">Transmembrane</keyword>
<name>A0AAE3EGJ0_9SPIR</name>
<evidence type="ECO:0000256" key="1">
    <source>
        <dbReference type="SAM" id="Phobius"/>
    </source>
</evidence>
<feature type="transmembrane region" description="Helical" evidence="1">
    <location>
        <begin position="233"/>
        <end position="258"/>
    </location>
</feature>
<dbReference type="PANTHER" id="PTHR30188:SF4">
    <property type="entry name" value="PROTEIN TRIGALACTOSYLDIACYLGLYCEROL 1, CHLOROPLASTIC"/>
    <property type="match status" value="1"/>
</dbReference>
<dbReference type="EMBL" id="JAINWA010000001">
    <property type="protein sequence ID" value="MCD1654279.1"/>
    <property type="molecule type" value="Genomic_DNA"/>
</dbReference>
<dbReference type="GO" id="GO:0043190">
    <property type="term" value="C:ATP-binding cassette (ABC) transporter complex"/>
    <property type="evidence" value="ECO:0007669"/>
    <property type="project" value="InterPro"/>
</dbReference>
<feature type="transmembrane region" description="Helical" evidence="1">
    <location>
        <begin position="156"/>
        <end position="178"/>
    </location>
</feature>
<reference evidence="2" key="1">
    <citation type="submission" date="2021-08" db="EMBL/GenBank/DDBJ databases">
        <title>Comparative analyses of Brucepasteria parasyntrophica and Teretinema zuelzerae.</title>
        <authorList>
            <person name="Song Y."/>
            <person name="Brune A."/>
        </authorList>
    </citation>
    <scope>NUCLEOTIDE SEQUENCE</scope>
    <source>
        <strain evidence="2">DSM 1903</strain>
    </source>
</reference>
<gene>
    <name evidence="2" type="ORF">K7J14_06125</name>
</gene>
<protein>
    <submittedName>
        <fullName evidence="2">ABC transporter permease</fullName>
    </submittedName>
</protein>
<proteinExistence type="predicted"/>
<organism evidence="2 3">
    <name type="scientific">Teretinema zuelzerae</name>
    <dbReference type="NCBI Taxonomy" id="156"/>
    <lineage>
        <taxon>Bacteria</taxon>
        <taxon>Pseudomonadati</taxon>
        <taxon>Spirochaetota</taxon>
        <taxon>Spirochaetia</taxon>
        <taxon>Spirochaetales</taxon>
        <taxon>Treponemataceae</taxon>
        <taxon>Teretinema</taxon>
    </lineage>
</organism>
<feature type="transmembrane region" description="Helical" evidence="1">
    <location>
        <begin position="198"/>
        <end position="221"/>
    </location>
</feature>
<sequence>MIQAVGAKILQKAGDSLYTIGFFGKTLRGALPFVYRGQASWKILTMQILFTFVEALGISSLLGMGIGAAVHILGMPILSSFSQEKLIYPLLITIVTRELGPLLTAFIIIARSATAIATEIASMVVSHEIEAYISVGVDPIEHIAVPRFLGVTVSLFLLNIYFSLFGLAGSFLVVQVLSPIPAVEYFSNLLQNLRLADLGVSVAKSIVFGMILATVAVVQGFSVERASTEIPQAGLRAVGSAFAWCIVADLAVSAVYYLS</sequence>
<evidence type="ECO:0000313" key="3">
    <source>
        <dbReference type="Proteomes" id="UP001198163"/>
    </source>
</evidence>
<dbReference type="PANTHER" id="PTHR30188">
    <property type="entry name" value="ABC TRANSPORTER PERMEASE PROTEIN-RELATED"/>
    <property type="match status" value="1"/>
</dbReference>
<accession>A0AAE3EGJ0</accession>